<dbReference type="AlphaFoldDB" id="A0AAN7C4T0"/>
<dbReference type="EMBL" id="MU860274">
    <property type="protein sequence ID" value="KAK4235364.1"/>
    <property type="molecule type" value="Genomic_DNA"/>
</dbReference>
<reference evidence="2" key="1">
    <citation type="journal article" date="2023" name="Mol. Phylogenet. Evol.">
        <title>Genome-scale phylogeny and comparative genomics of the fungal order Sordariales.</title>
        <authorList>
            <person name="Hensen N."/>
            <person name="Bonometti L."/>
            <person name="Westerberg I."/>
            <person name="Brannstrom I.O."/>
            <person name="Guillou S."/>
            <person name="Cros-Aarteil S."/>
            <person name="Calhoun S."/>
            <person name="Haridas S."/>
            <person name="Kuo A."/>
            <person name="Mondo S."/>
            <person name="Pangilinan J."/>
            <person name="Riley R."/>
            <person name="LaButti K."/>
            <person name="Andreopoulos B."/>
            <person name="Lipzen A."/>
            <person name="Chen C."/>
            <person name="Yan M."/>
            <person name="Daum C."/>
            <person name="Ng V."/>
            <person name="Clum A."/>
            <person name="Steindorff A."/>
            <person name="Ohm R.A."/>
            <person name="Martin F."/>
            <person name="Silar P."/>
            <person name="Natvig D.O."/>
            <person name="Lalanne C."/>
            <person name="Gautier V."/>
            <person name="Ament-Velasquez S.L."/>
            <person name="Kruys A."/>
            <person name="Hutchinson M.I."/>
            <person name="Powell A.J."/>
            <person name="Barry K."/>
            <person name="Miller A.N."/>
            <person name="Grigoriev I.V."/>
            <person name="Debuchy R."/>
            <person name="Gladieux P."/>
            <person name="Hiltunen Thoren M."/>
            <person name="Johannesson H."/>
        </authorList>
    </citation>
    <scope>NUCLEOTIDE SEQUENCE</scope>
    <source>
        <strain evidence="2">CBS 532.94</strain>
    </source>
</reference>
<sequence>MGSVAEYMSDVREEDFVQARAFWEKVLGARKGQQQVLVRNVAGHVRRARAVVWEAVFDIFSRVTPELGEAIRKAVDEERA</sequence>
<accession>A0AAN7C4T0</accession>
<dbReference type="InterPro" id="IPR020835">
    <property type="entry name" value="Catalase_sf"/>
</dbReference>
<dbReference type="Gene3D" id="1.20.1370.60">
    <property type="match status" value="1"/>
</dbReference>
<dbReference type="SUPFAM" id="SSF56634">
    <property type="entry name" value="Heme-dependent catalase-like"/>
    <property type="match status" value="1"/>
</dbReference>
<dbReference type="GO" id="GO:0020037">
    <property type="term" value="F:heme binding"/>
    <property type="evidence" value="ECO:0007669"/>
    <property type="project" value="InterPro"/>
</dbReference>
<proteinExistence type="predicted"/>
<feature type="domain" description="Catalase immune-responsive" evidence="1">
    <location>
        <begin position="12"/>
        <end position="75"/>
    </location>
</feature>
<keyword evidence="3" id="KW-1185">Reference proteome</keyword>
<evidence type="ECO:0000313" key="2">
    <source>
        <dbReference type="EMBL" id="KAK4235364.1"/>
    </source>
</evidence>
<dbReference type="InterPro" id="IPR010582">
    <property type="entry name" value="Catalase_immune_responsive"/>
</dbReference>
<protein>
    <recommendedName>
        <fullName evidence="1">Catalase immune-responsive domain-containing protein</fullName>
    </recommendedName>
</protein>
<organism evidence="2 3">
    <name type="scientific">Achaetomium macrosporum</name>
    <dbReference type="NCBI Taxonomy" id="79813"/>
    <lineage>
        <taxon>Eukaryota</taxon>
        <taxon>Fungi</taxon>
        <taxon>Dikarya</taxon>
        <taxon>Ascomycota</taxon>
        <taxon>Pezizomycotina</taxon>
        <taxon>Sordariomycetes</taxon>
        <taxon>Sordariomycetidae</taxon>
        <taxon>Sordariales</taxon>
        <taxon>Chaetomiaceae</taxon>
        <taxon>Achaetomium</taxon>
    </lineage>
</organism>
<dbReference type="Proteomes" id="UP001303760">
    <property type="component" value="Unassembled WGS sequence"/>
</dbReference>
<evidence type="ECO:0000313" key="3">
    <source>
        <dbReference type="Proteomes" id="UP001303760"/>
    </source>
</evidence>
<evidence type="ECO:0000259" key="1">
    <source>
        <dbReference type="Pfam" id="PF06628"/>
    </source>
</evidence>
<name>A0AAN7C4T0_9PEZI</name>
<gene>
    <name evidence="2" type="ORF">C8A03DRAFT_36796</name>
</gene>
<comment type="caution">
    <text evidence="2">The sequence shown here is derived from an EMBL/GenBank/DDBJ whole genome shotgun (WGS) entry which is preliminary data.</text>
</comment>
<reference evidence="2" key="2">
    <citation type="submission" date="2023-05" db="EMBL/GenBank/DDBJ databases">
        <authorList>
            <consortium name="Lawrence Berkeley National Laboratory"/>
            <person name="Steindorff A."/>
            <person name="Hensen N."/>
            <person name="Bonometti L."/>
            <person name="Westerberg I."/>
            <person name="Brannstrom I.O."/>
            <person name="Guillou S."/>
            <person name="Cros-Aarteil S."/>
            <person name="Calhoun S."/>
            <person name="Haridas S."/>
            <person name="Kuo A."/>
            <person name="Mondo S."/>
            <person name="Pangilinan J."/>
            <person name="Riley R."/>
            <person name="Labutti K."/>
            <person name="Andreopoulos B."/>
            <person name="Lipzen A."/>
            <person name="Chen C."/>
            <person name="Yanf M."/>
            <person name="Daum C."/>
            <person name="Ng V."/>
            <person name="Clum A."/>
            <person name="Ohm R."/>
            <person name="Martin F."/>
            <person name="Silar P."/>
            <person name="Natvig D."/>
            <person name="Lalanne C."/>
            <person name="Gautier V."/>
            <person name="Ament-Velasquez S.L."/>
            <person name="Kruys A."/>
            <person name="Hutchinson M.I."/>
            <person name="Powell A.J."/>
            <person name="Barry K."/>
            <person name="Miller A.N."/>
            <person name="Grigoriev I.V."/>
            <person name="Debuchy R."/>
            <person name="Gladieux P."/>
            <person name="Thoren M.H."/>
            <person name="Johannesson H."/>
        </authorList>
    </citation>
    <scope>NUCLEOTIDE SEQUENCE</scope>
    <source>
        <strain evidence="2">CBS 532.94</strain>
    </source>
</reference>
<dbReference type="Pfam" id="PF06628">
    <property type="entry name" value="Catalase-rel"/>
    <property type="match status" value="1"/>
</dbReference>